<dbReference type="SUPFAM" id="SSF55729">
    <property type="entry name" value="Acyl-CoA N-acyltransferases (Nat)"/>
    <property type="match status" value="1"/>
</dbReference>
<name>A0A368P4Q8_9FLAO</name>
<dbReference type="AlphaFoldDB" id="A0A368P4Q8"/>
<reference evidence="2 3" key="1">
    <citation type="submission" date="2018-07" db="EMBL/GenBank/DDBJ databases">
        <title>Oceanihabitans testaceum sp. nov., isolated from marine sediment.</title>
        <authorList>
            <person name="Li C.-M."/>
        </authorList>
    </citation>
    <scope>NUCLEOTIDE SEQUENCE [LARGE SCALE GENOMIC DNA]</scope>
    <source>
        <strain evidence="2 3">S9-10</strain>
    </source>
</reference>
<dbReference type="OrthoDB" id="5419426at2"/>
<keyword evidence="2" id="KW-0808">Transferase</keyword>
<gene>
    <name evidence="2" type="ORF">DU428_08225</name>
</gene>
<dbReference type="EMBL" id="QPIG01000002">
    <property type="protein sequence ID" value="RCU57812.1"/>
    <property type="molecule type" value="Genomic_DNA"/>
</dbReference>
<evidence type="ECO:0000313" key="3">
    <source>
        <dbReference type="Proteomes" id="UP000252249"/>
    </source>
</evidence>
<keyword evidence="3" id="KW-1185">Reference proteome</keyword>
<organism evidence="2 3">
    <name type="scientific">Oceanihabitans sediminis</name>
    <dbReference type="NCBI Taxonomy" id="1812012"/>
    <lineage>
        <taxon>Bacteria</taxon>
        <taxon>Pseudomonadati</taxon>
        <taxon>Bacteroidota</taxon>
        <taxon>Flavobacteriia</taxon>
        <taxon>Flavobacteriales</taxon>
        <taxon>Flavobacteriaceae</taxon>
        <taxon>Oceanihabitans</taxon>
    </lineage>
</organism>
<accession>A0A368P4Q8</accession>
<dbReference type="InterPro" id="IPR052777">
    <property type="entry name" value="Acetyltransferase_Enz"/>
</dbReference>
<dbReference type="PANTHER" id="PTHR43305">
    <property type="entry name" value="FAMILY N-ACETYLTRANSFERASE, PUTATIVE (AFU_ORTHOLOGUE AFUA_2G01380)-RELATED"/>
    <property type="match status" value="1"/>
</dbReference>
<evidence type="ECO:0000313" key="2">
    <source>
        <dbReference type="EMBL" id="RCU57812.1"/>
    </source>
</evidence>
<sequence length="158" mass="17776">MIIREIQQKDNAQIEAAIRACFHEFGIPLVGTAYEDIETTQMFESYQDEKEVYFVIELDEKVCGGGGVKPLKDFDADVCEIQKMYFSPALRGKGLGKLLFKKCIETAKDLGFKQIYLESAPQLKAAIHIYETFGFNHLDAPLGDTGHSSCGVWMLKKL</sequence>
<dbReference type="Proteomes" id="UP000252249">
    <property type="component" value="Unassembled WGS sequence"/>
</dbReference>
<evidence type="ECO:0000259" key="1">
    <source>
        <dbReference type="PROSITE" id="PS51186"/>
    </source>
</evidence>
<dbReference type="GO" id="GO:0016747">
    <property type="term" value="F:acyltransferase activity, transferring groups other than amino-acyl groups"/>
    <property type="evidence" value="ECO:0007669"/>
    <property type="project" value="InterPro"/>
</dbReference>
<dbReference type="PANTHER" id="PTHR43305:SF1">
    <property type="entry name" value="FAMILY N-ACETYLTRANSFERASE, PUTATIVE (AFU_ORTHOLOGUE AFUA_2G01380)-RELATED"/>
    <property type="match status" value="1"/>
</dbReference>
<dbReference type="PROSITE" id="PS51186">
    <property type="entry name" value="GNAT"/>
    <property type="match status" value="1"/>
</dbReference>
<dbReference type="InterPro" id="IPR000182">
    <property type="entry name" value="GNAT_dom"/>
</dbReference>
<proteinExistence type="predicted"/>
<dbReference type="CDD" id="cd04301">
    <property type="entry name" value="NAT_SF"/>
    <property type="match status" value="1"/>
</dbReference>
<feature type="domain" description="N-acetyltransferase" evidence="1">
    <location>
        <begin position="1"/>
        <end position="158"/>
    </location>
</feature>
<protein>
    <submittedName>
        <fullName evidence="2">GNAT family N-acetyltransferase</fullName>
    </submittedName>
</protein>
<dbReference type="Pfam" id="PF00583">
    <property type="entry name" value="Acetyltransf_1"/>
    <property type="match status" value="1"/>
</dbReference>
<dbReference type="Gene3D" id="3.40.630.30">
    <property type="match status" value="1"/>
</dbReference>
<dbReference type="InterPro" id="IPR016181">
    <property type="entry name" value="Acyl_CoA_acyltransferase"/>
</dbReference>
<comment type="caution">
    <text evidence="2">The sequence shown here is derived from an EMBL/GenBank/DDBJ whole genome shotgun (WGS) entry which is preliminary data.</text>
</comment>